<dbReference type="EMBL" id="GBXM01041058">
    <property type="protein sequence ID" value="JAH67519.1"/>
    <property type="molecule type" value="Transcribed_RNA"/>
</dbReference>
<accession>A0A0E9UNS3</accession>
<protein>
    <submittedName>
        <fullName evidence="1">Uncharacterized protein</fullName>
    </submittedName>
</protein>
<dbReference type="AlphaFoldDB" id="A0A0E9UNS3"/>
<name>A0A0E9UNS3_ANGAN</name>
<reference evidence="1" key="1">
    <citation type="submission" date="2014-11" db="EMBL/GenBank/DDBJ databases">
        <authorList>
            <person name="Amaro Gonzalez C."/>
        </authorList>
    </citation>
    <scope>NUCLEOTIDE SEQUENCE</scope>
</reference>
<reference evidence="1" key="2">
    <citation type="journal article" date="2015" name="Fish Shellfish Immunol.">
        <title>Early steps in the European eel (Anguilla anguilla)-Vibrio vulnificus interaction in the gills: Role of the RtxA13 toxin.</title>
        <authorList>
            <person name="Callol A."/>
            <person name="Pajuelo D."/>
            <person name="Ebbesson L."/>
            <person name="Teles M."/>
            <person name="MacKenzie S."/>
            <person name="Amaro C."/>
        </authorList>
    </citation>
    <scope>NUCLEOTIDE SEQUENCE</scope>
</reference>
<sequence length="54" mass="6055">MSSFLGPWITCTGQQDSRVQGTPEKPFALQLQITQFNSSATKVWQQNGREKLGQ</sequence>
<evidence type="ECO:0000313" key="1">
    <source>
        <dbReference type="EMBL" id="JAH67519.1"/>
    </source>
</evidence>
<proteinExistence type="predicted"/>
<organism evidence="1">
    <name type="scientific">Anguilla anguilla</name>
    <name type="common">European freshwater eel</name>
    <name type="synonym">Muraena anguilla</name>
    <dbReference type="NCBI Taxonomy" id="7936"/>
    <lineage>
        <taxon>Eukaryota</taxon>
        <taxon>Metazoa</taxon>
        <taxon>Chordata</taxon>
        <taxon>Craniata</taxon>
        <taxon>Vertebrata</taxon>
        <taxon>Euteleostomi</taxon>
        <taxon>Actinopterygii</taxon>
        <taxon>Neopterygii</taxon>
        <taxon>Teleostei</taxon>
        <taxon>Anguilliformes</taxon>
        <taxon>Anguillidae</taxon>
        <taxon>Anguilla</taxon>
    </lineage>
</organism>